<dbReference type="PANTHER" id="PTHR41775:SF1">
    <property type="entry name" value="PEPTIDASE M6-LIKE DOMAIN-CONTAINING PROTEIN"/>
    <property type="match status" value="1"/>
</dbReference>
<evidence type="ECO:0000256" key="2">
    <source>
        <dbReference type="SAM" id="SignalP"/>
    </source>
</evidence>
<dbReference type="AlphaFoldDB" id="A0A6A6I3D7"/>
<dbReference type="EMBL" id="ML987202">
    <property type="protein sequence ID" value="KAF2244796.1"/>
    <property type="molecule type" value="Genomic_DNA"/>
</dbReference>
<evidence type="ECO:0000256" key="1">
    <source>
        <dbReference type="SAM" id="MobiDB-lite"/>
    </source>
</evidence>
<dbReference type="GeneID" id="54587139"/>
<evidence type="ECO:0000313" key="3">
    <source>
        <dbReference type="EMBL" id="KAF2244796.1"/>
    </source>
</evidence>
<dbReference type="Proteomes" id="UP000800094">
    <property type="component" value="Unassembled WGS sequence"/>
</dbReference>
<name>A0A6A6I3D7_9PLEO</name>
<feature type="compositionally biased region" description="Polar residues" evidence="1">
    <location>
        <begin position="94"/>
        <end position="114"/>
    </location>
</feature>
<dbReference type="RefSeq" id="XP_033679800.1">
    <property type="nucleotide sequence ID" value="XM_033833809.1"/>
</dbReference>
<dbReference type="SUPFAM" id="SSF55486">
    <property type="entry name" value="Metalloproteases ('zincins'), catalytic domain"/>
    <property type="match status" value="1"/>
</dbReference>
<dbReference type="OrthoDB" id="3941110at2759"/>
<keyword evidence="2" id="KW-0732">Signal</keyword>
<organism evidence="3 4">
    <name type="scientific">Trematosphaeria pertusa</name>
    <dbReference type="NCBI Taxonomy" id="390896"/>
    <lineage>
        <taxon>Eukaryota</taxon>
        <taxon>Fungi</taxon>
        <taxon>Dikarya</taxon>
        <taxon>Ascomycota</taxon>
        <taxon>Pezizomycotina</taxon>
        <taxon>Dothideomycetes</taxon>
        <taxon>Pleosporomycetidae</taxon>
        <taxon>Pleosporales</taxon>
        <taxon>Massarineae</taxon>
        <taxon>Trematosphaeriaceae</taxon>
        <taxon>Trematosphaeria</taxon>
    </lineage>
</organism>
<evidence type="ECO:0000313" key="4">
    <source>
        <dbReference type="Proteomes" id="UP000800094"/>
    </source>
</evidence>
<gene>
    <name evidence="3" type="ORF">BU26DRAFT_568794</name>
</gene>
<reference evidence="3" key="1">
    <citation type="journal article" date="2020" name="Stud. Mycol.">
        <title>101 Dothideomycetes genomes: a test case for predicting lifestyles and emergence of pathogens.</title>
        <authorList>
            <person name="Haridas S."/>
            <person name="Albert R."/>
            <person name="Binder M."/>
            <person name="Bloem J."/>
            <person name="Labutti K."/>
            <person name="Salamov A."/>
            <person name="Andreopoulos B."/>
            <person name="Baker S."/>
            <person name="Barry K."/>
            <person name="Bills G."/>
            <person name="Bluhm B."/>
            <person name="Cannon C."/>
            <person name="Castanera R."/>
            <person name="Culley D."/>
            <person name="Daum C."/>
            <person name="Ezra D."/>
            <person name="Gonzalez J."/>
            <person name="Henrissat B."/>
            <person name="Kuo A."/>
            <person name="Liang C."/>
            <person name="Lipzen A."/>
            <person name="Lutzoni F."/>
            <person name="Magnuson J."/>
            <person name="Mondo S."/>
            <person name="Nolan M."/>
            <person name="Ohm R."/>
            <person name="Pangilinan J."/>
            <person name="Park H.-J."/>
            <person name="Ramirez L."/>
            <person name="Alfaro M."/>
            <person name="Sun H."/>
            <person name="Tritt A."/>
            <person name="Yoshinaga Y."/>
            <person name="Zwiers L.-H."/>
            <person name="Turgeon B."/>
            <person name="Goodwin S."/>
            <person name="Spatafora J."/>
            <person name="Crous P."/>
            <person name="Grigoriev I."/>
        </authorList>
    </citation>
    <scope>NUCLEOTIDE SEQUENCE</scope>
    <source>
        <strain evidence="3">CBS 122368</strain>
    </source>
</reference>
<sequence>MRSAAISFLAPALLSRVYALPLVSSESCYETSTVTVTRTSDPGWHYTPITGVPSPTEAPVDPTTLPCDETSSALLTSLPPDETSSIPTPLPPDETSSSIQPSEPTSTPIINPSESCKPANWTIEGRAPSTGTLKAALIFVDFPDAPANTTVEELWAPYASAPKELYSQMSYGKLNFEIVPLLDQFYRMPADSSSYSYSRDLTTDMHLKYINDALEAVGPDASFAGVDTLFIMPCKYADEISFSTSTAMDVTALDNSVIGSTITFGQDLYNVWGYKTINHETGHAMGLPDLYPPIEVMGENQENTKALAIPVTNNVYIMAEVRSNLGIDDDACGTGVLLYTADNGLRSGEGPIRVIDTTPDSQGCAARSGGEAHEFNDAPLSVGKSWDTGYGVIVTVTGQEGDDYLVEVERQT</sequence>
<keyword evidence="4" id="KW-1185">Reference proteome</keyword>
<dbReference type="PANTHER" id="PTHR41775">
    <property type="entry name" value="SECRETED PROTEIN-RELATED"/>
    <property type="match status" value="1"/>
</dbReference>
<protein>
    <recommendedName>
        <fullName evidence="5">M6 metalloprotease</fullName>
    </recommendedName>
</protein>
<feature type="region of interest" description="Disordered" evidence="1">
    <location>
        <begin position="42"/>
        <end position="117"/>
    </location>
</feature>
<accession>A0A6A6I3D7</accession>
<proteinExistence type="predicted"/>
<feature type="signal peptide" evidence="2">
    <location>
        <begin position="1"/>
        <end position="19"/>
    </location>
</feature>
<evidence type="ECO:0008006" key="5">
    <source>
        <dbReference type="Google" id="ProtNLM"/>
    </source>
</evidence>
<feature type="chain" id="PRO_5025359627" description="M6 metalloprotease" evidence="2">
    <location>
        <begin position="20"/>
        <end position="412"/>
    </location>
</feature>